<keyword evidence="4" id="KW-0663">Pyridoxal phosphate</keyword>
<dbReference type="InterPro" id="IPR015421">
    <property type="entry name" value="PyrdxlP-dep_Trfase_major"/>
</dbReference>
<dbReference type="InterPro" id="IPR015424">
    <property type="entry name" value="PyrdxlP-dep_Trfase"/>
</dbReference>
<dbReference type="Gene3D" id="3.40.640.10">
    <property type="entry name" value="Type I PLP-dependent aspartate aminotransferase-like (Major domain)"/>
    <property type="match status" value="1"/>
</dbReference>
<dbReference type="GO" id="GO:0030170">
    <property type="term" value="F:pyridoxal phosphate binding"/>
    <property type="evidence" value="ECO:0007669"/>
    <property type="project" value="InterPro"/>
</dbReference>
<dbReference type="AlphaFoldDB" id="A0A645AVJ4"/>
<comment type="cofactor">
    <cofactor evidence="1">
        <name>pyridoxal 5'-phosphate</name>
        <dbReference type="ChEBI" id="CHEBI:597326"/>
    </cofactor>
</comment>
<name>A0A645AVJ4_9ZZZZ</name>
<dbReference type="InterPro" id="IPR050103">
    <property type="entry name" value="Class-III_PLP-dep_AT"/>
</dbReference>
<dbReference type="InterPro" id="IPR015422">
    <property type="entry name" value="PyrdxlP-dep_Trfase_small"/>
</dbReference>
<dbReference type="InterPro" id="IPR005814">
    <property type="entry name" value="Aminotrans_3"/>
</dbReference>
<dbReference type="GO" id="GO:0042802">
    <property type="term" value="F:identical protein binding"/>
    <property type="evidence" value="ECO:0007669"/>
    <property type="project" value="TreeGrafter"/>
</dbReference>
<organism evidence="5">
    <name type="scientific">bioreactor metagenome</name>
    <dbReference type="NCBI Taxonomy" id="1076179"/>
    <lineage>
        <taxon>unclassified sequences</taxon>
        <taxon>metagenomes</taxon>
        <taxon>ecological metagenomes</taxon>
    </lineage>
</organism>
<dbReference type="PIRSF" id="PIRSF000521">
    <property type="entry name" value="Transaminase_4ab_Lys_Orn"/>
    <property type="match status" value="1"/>
</dbReference>
<evidence type="ECO:0000256" key="2">
    <source>
        <dbReference type="ARBA" id="ARBA00022576"/>
    </source>
</evidence>
<proteinExistence type="predicted"/>
<keyword evidence="2 5" id="KW-0032">Aminotransferase</keyword>
<gene>
    <name evidence="5" type="primary">patA_46</name>
    <name evidence="5" type="ORF">SDC9_104097</name>
</gene>
<evidence type="ECO:0000256" key="3">
    <source>
        <dbReference type="ARBA" id="ARBA00022679"/>
    </source>
</evidence>
<sequence>MEELLEKCEPGVLNRVINIETGSLAVEAALKMMLARFYPFDKNDAPYAGRIPVFLVMADNAGGITAGYHGTTIWAQSMRGLWPTMLEKAGEGGLYRVEGVPINDEEGFAEALARWNTPPYKVAGFCHEIILMNYGGILLTESFLKSAYKLCRETDTPVLCDEIQSCAWYEGLFLFRRYGIQPDFVSVGKGFPDGNYPASRLMFSAAFDNLSQFGALVTNGQEELASLTYLISMEFMRVNGAHVTEVGNYYHQGELALAKKYPKLIHSVEGDAHMSTLNFVTVDEAVDFCRRLQKESCIDISAQTYKPNCPPAVLTKLPIIATKEMLRILLDKYDKCLEKMEEEIHA</sequence>
<evidence type="ECO:0000313" key="5">
    <source>
        <dbReference type="EMBL" id="MPM57275.1"/>
    </source>
</evidence>
<accession>A0A645AVJ4</accession>
<dbReference type="EC" id="2.6.1.82" evidence="5"/>
<protein>
    <submittedName>
        <fullName evidence="5">Putrescine aminotransferase</fullName>
        <ecNumber evidence="5">2.6.1.82</ecNumber>
    </submittedName>
</protein>
<evidence type="ECO:0000256" key="1">
    <source>
        <dbReference type="ARBA" id="ARBA00001933"/>
    </source>
</evidence>
<keyword evidence="3 5" id="KW-0808">Transferase</keyword>
<evidence type="ECO:0000256" key="4">
    <source>
        <dbReference type="ARBA" id="ARBA00022898"/>
    </source>
</evidence>
<dbReference type="Gene3D" id="3.90.1150.10">
    <property type="entry name" value="Aspartate Aminotransferase, domain 1"/>
    <property type="match status" value="1"/>
</dbReference>
<dbReference type="PANTHER" id="PTHR11986:SF79">
    <property type="entry name" value="ACETYLORNITHINE AMINOTRANSFERASE, MITOCHONDRIAL"/>
    <property type="match status" value="1"/>
</dbReference>
<dbReference type="PANTHER" id="PTHR11986">
    <property type="entry name" value="AMINOTRANSFERASE CLASS III"/>
    <property type="match status" value="1"/>
</dbReference>
<comment type="caution">
    <text evidence="5">The sequence shown here is derived from an EMBL/GenBank/DDBJ whole genome shotgun (WGS) entry which is preliminary data.</text>
</comment>
<dbReference type="Pfam" id="PF00202">
    <property type="entry name" value="Aminotran_3"/>
    <property type="match status" value="1"/>
</dbReference>
<dbReference type="EMBL" id="VSSQ01016185">
    <property type="protein sequence ID" value="MPM57275.1"/>
    <property type="molecule type" value="Genomic_DNA"/>
</dbReference>
<dbReference type="GO" id="GO:0033094">
    <property type="term" value="F:putrescine--2-oxoglutarate transaminase activity"/>
    <property type="evidence" value="ECO:0007669"/>
    <property type="project" value="UniProtKB-EC"/>
</dbReference>
<reference evidence="5" key="1">
    <citation type="submission" date="2019-08" db="EMBL/GenBank/DDBJ databases">
        <authorList>
            <person name="Kucharzyk K."/>
            <person name="Murdoch R.W."/>
            <person name="Higgins S."/>
            <person name="Loffler F."/>
        </authorList>
    </citation>
    <scope>NUCLEOTIDE SEQUENCE</scope>
</reference>
<dbReference type="SUPFAM" id="SSF53383">
    <property type="entry name" value="PLP-dependent transferases"/>
    <property type="match status" value="1"/>
</dbReference>